<keyword evidence="10" id="KW-1185">Reference proteome</keyword>
<dbReference type="InterPro" id="IPR008271">
    <property type="entry name" value="Ser/Thr_kinase_AS"/>
</dbReference>
<feature type="compositionally biased region" description="Low complexity" evidence="6">
    <location>
        <begin position="240"/>
        <end position="255"/>
    </location>
</feature>
<comment type="caution">
    <text evidence="9">The sequence shown here is derived from an EMBL/GenBank/DDBJ whole genome shotgun (WGS) entry which is preliminary data.</text>
</comment>
<evidence type="ECO:0000259" key="8">
    <source>
        <dbReference type="PROSITE" id="PS50011"/>
    </source>
</evidence>
<accession>A0A259TV97</accession>
<keyword evidence="7" id="KW-0472">Membrane</keyword>
<evidence type="ECO:0000256" key="7">
    <source>
        <dbReference type="SAM" id="Phobius"/>
    </source>
</evidence>
<dbReference type="RefSeq" id="WP_179270954.1">
    <property type="nucleotide sequence ID" value="NZ_MQWB01000001.1"/>
</dbReference>
<dbReference type="InterPro" id="IPR011009">
    <property type="entry name" value="Kinase-like_dom_sf"/>
</dbReference>
<dbReference type="CDD" id="cd14014">
    <property type="entry name" value="STKc_PknB_like"/>
    <property type="match status" value="1"/>
</dbReference>
<dbReference type="Pfam" id="PF13424">
    <property type="entry name" value="TPR_12"/>
    <property type="match status" value="1"/>
</dbReference>
<evidence type="ECO:0000313" key="10">
    <source>
        <dbReference type="Proteomes" id="UP000216446"/>
    </source>
</evidence>
<keyword evidence="3" id="KW-0418">Kinase</keyword>
<name>A0A259TV97_9BACT</name>
<keyword evidence="7" id="KW-1133">Transmembrane helix</keyword>
<dbReference type="Gene3D" id="1.25.40.10">
    <property type="entry name" value="Tetratricopeptide repeat domain"/>
    <property type="match status" value="2"/>
</dbReference>
<dbReference type="SUPFAM" id="SSF48452">
    <property type="entry name" value="TPR-like"/>
    <property type="match status" value="3"/>
</dbReference>
<dbReference type="PROSITE" id="PS00107">
    <property type="entry name" value="PROTEIN_KINASE_ATP"/>
    <property type="match status" value="1"/>
</dbReference>
<dbReference type="InterPro" id="IPR017441">
    <property type="entry name" value="Protein_kinase_ATP_BS"/>
</dbReference>
<organism evidence="9 10">
    <name type="scientific">Rubricoccus marinus</name>
    <dbReference type="NCBI Taxonomy" id="716817"/>
    <lineage>
        <taxon>Bacteria</taxon>
        <taxon>Pseudomonadati</taxon>
        <taxon>Rhodothermota</taxon>
        <taxon>Rhodothermia</taxon>
        <taxon>Rhodothermales</taxon>
        <taxon>Rubricoccaceae</taxon>
        <taxon>Rubricoccus</taxon>
    </lineage>
</organism>
<dbReference type="PANTHER" id="PTHR43289">
    <property type="entry name" value="MITOGEN-ACTIVATED PROTEIN KINASE KINASE KINASE 20-RELATED"/>
    <property type="match status" value="1"/>
</dbReference>
<dbReference type="GO" id="GO:0005524">
    <property type="term" value="F:ATP binding"/>
    <property type="evidence" value="ECO:0007669"/>
    <property type="project" value="UniProtKB-UniRule"/>
</dbReference>
<evidence type="ECO:0000256" key="4">
    <source>
        <dbReference type="ARBA" id="ARBA00022840"/>
    </source>
</evidence>
<dbReference type="InterPro" id="IPR000719">
    <property type="entry name" value="Prot_kinase_dom"/>
</dbReference>
<feature type="region of interest" description="Disordered" evidence="6">
    <location>
        <begin position="340"/>
        <end position="367"/>
    </location>
</feature>
<dbReference type="Gene3D" id="3.30.200.20">
    <property type="entry name" value="Phosphorylase Kinase, domain 1"/>
    <property type="match status" value="1"/>
</dbReference>
<gene>
    <name evidence="9" type="ORF">BSZ36_01035</name>
</gene>
<dbReference type="Proteomes" id="UP000216446">
    <property type="component" value="Unassembled WGS sequence"/>
</dbReference>
<dbReference type="PANTHER" id="PTHR43289:SF34">
    <property type="entry name" value="SERINE_THREONINE-PROTEIN KINASE YBDM-RELATED"/>
    <property type="match status" value="1"/>
</dbReference>
<dbReference type="InParanoid" id="A0A259TV97"/>
<dbReference type="InterPro" id="IPR011990">
    <property type="entry name" value="TPR-like_helical_dom_sf"/>
</dbReference>
<dbReference type="PROSITE" id="PS00108">
    <property type="entry name" value="PROTEIN_KINASE_ST"/>
    <property type="match status" value="1"/>
</dbReference>
<sequence length="872" mass="92566">MSADLSTTLLRQRRSLEIVSEAYDVPLAEREAFLREACGEDAALRRAVDALLAVDEQSDAFLDGGMLGVLDANPPPAEDVGGYRVIGELGRGGMGVVYAAERADGTFEKTVALKLVQAAKASPETVRRFERERRVLARLDHPGIARLLDGGLTPDGRPYFIMERVDGQPLTTYADARGLDLTARLRLFLDVCDAVASAHRLLIVHRDLKPSNILVASGESQDGRDEENGPASGARGGAGAPSPQNPAAPASGADGAPRVKLLDFGIAKALDEDDEDVLTRTGGALTPAYAAPEQVGGEPITASTDVYALGVILYELLVGRRPYSFPNAAPAEVARIVREAEPTRPSDAASERGADRAPEASGVHAGATPARLRGDLDAIVLTALRKEPERRYASAAALADDLRRYLDGRPVTARGDALSYRASRFVRRHRLAVGAGGALVLALLVGVGAVLWQARETAREATRANVTLEYVLGMFEAVDPVALEGGDLTPEALLAPGLRRAAALDGQPLVQASLLEGLGRLGVSLGLFTTADSVLQRAVALRRAEQGRAHPDIGLPLTLLTRSRTAEGRYEEARAAGEEAVRLLASGGRPGALAEAQVYLAEVLYREREDDAAKALYRAAAGAGAPPATTVQALLGLAVLLDEADSLDAALPLFRRATALAQEAFGPTDPRTADAFYAHAETVARTENAEQARTLHERALAIYERAYGRGDYRTAQSLYTLAVFHDSRDPQEAERYYRAALRAYEASTLDEDHLWREYARVGLGGLLLRTDRPAEALPLVSAGAEAFATDLGADDPRTLSARAQRAAALIATGREGEGIRLLREVDAVLAASEPAGAFRLRVLERLEAALAATGRTPEARAVATRRASLGGA</sequence>
<keyword evidence="4 5" id="KW-0067">ATP-binding</keyword>
<keyword evidence="1" id="KW-0808">Transferase</keyword>
<keyword evidence="7" id="KW-0812">Transmembrane</keyword>
<dbReference type="SUPFAM" id="SSF56112">
    <property type="entry name" value="Protein kinase-like (PK-like)"/>
    <property type="match status" value="1"/>
</dbReference>
<dbReference type="GO" id="GO:0004674">
    <property type="term" value="F:protein serine/threonine kinase activity"/>
    <property type="evidence" value="ECO:0007669"/>
    <property type="project" value="TreeGrafter"/>
</dbReference>
<evidence type="ECO:0000313" key="9">
    <source>
        <dbReference type="EMBL" id="OZC01689.1"/>
    </source>
</evidence>
<feature type="domain" description="Protein kinase" evidence="8">
    <location>
        <begin position="83"/>
        <end position="406"/>
    </location>
</feature>
<evidence type="ECO:0000256" key="5">
    <source>
        <dbReference type="PROSITE-ProRule" id="PRU10141"/>
    </source>
</evidence>
<keyword evidence="2 5" id="KW-0547">Nucleotide-binding</keyword>
<proteinExistence type="predicted"/>
<dbReference type="AlphaFoldDB" id="A0A259TV97"/>
<feature type="binding site" evidence="5">
    <location>
        <position position="114"/>
    </location>
    <ligand>
        <name>ATP</name>
        <dbReference type="ChEBI" id="CHEBI:30616"/>
    </ligand>
</feature>
<dbReference type="Gene3D" id="1.10.510.10">
    <property type="entry name" value="Transferase(Phosphotransferase) domain 1"/>
    <property type="match status" value="1"/>
</dbReference>
<dbReference type="EMBL" id="MQWB01000001">
    <property type="protein sequence ID" value="OZC01689.1"/>
    <property type="molecule type" value="Genomic_DNA"/>
</dbReference>
<protein>
    <recommendedName>
        <fullName evidence="8">Protein kinase domain-containing protein</fullName>
    </recommendedName>
</protein>
<evidence type="ECO:0000256" key="1">
    <source>
        <dbReference type="ARBA" id="ARBA00022679"/>
    </source>
</evidence>
<feature type="transmembrane region" description="Helical" evidence="7">
    <location>
        <begin position="431"/>
        <end position="452"/>
    </location>
</feature>
<dbReference type="SMART" id="SM00220">
    <property type="entry name" value="S_TKc"/>
    <property type="match status" value="1"/>
</dbReference>
<evidence type="ECO:0000256" key="6">
    <source>
        <dbReference type="SAM" id="MobiDB-lite"/>
    </source>
</evidence>
<evidence type="ECO:0000256" key="2">
    <source>
        <dbReference type="ARBA" id="ARBA00022741"/>
    </source>
</evidence>
<dbReference type="Pfam" id="PF00069">
    <property type="entry name" value="Pkinase"/>
    <property type="match status" value="1"/>
</dbReference>
<reference evidence="9 10" key="1">
    <citation type="submission" date="2016-11" db="EMBL/GenBank/DDBJ databases">
        <title>Study of marine rhodopsin-containing bacteria.</title>
        <authorList>
            <person name="Yoshizawa S."/>
            <person name="Kumagai Y."/>
            <person name="Kogure K."/>
        </authorList>
    </citation>
    <scope>NUCLEOTIDE SEQUENCE [LARGE SCALE GENOMIC DNA]</scope>
    <source>
        <strain evidence="9 10">SG-29</strain>
    </source>
</reference>
<feature type="region of interest" description="Disordered" evidence="6">
    <location>
        <begin position="217"/>
        <end position="255"/>
    </location>
</feature>
<evidence type="ECO:0000256" key="3">
    <source>
        <dbReference type="ARBA" id="ARBA00022777"/>
    </source>
</evidence>
<feature type="compositionally biased region" description="Basic and acidic residues" evidence="6">
    <location>
        <begin position="340"/>
        <end position="358"/>
    </location>
</feature>
<dbReference type="PROSITE" id="PS50011">
    <property type="entry name" value="PROTEIN_KINASE_DOM"/>
    <property type="match status" value="1"/>
</dbReference>